<dbReference type="InterPro" id="IPR053831">
    <property type="entry name" value="SOGP_N"/>
</dbReference>
<dbReference type="InterPro" id="IPR008928">
    <property type="entry name" value="6-hairpin_glycosidase_sf"/>
</dbReference>
<evidence type="ECO:0000259" key="5">
    <source>
        <dbReference type="Pfam" id="PF21270"/>
    </source>
</evidence>
<keyword evidence="2" id="KW-0808">Transferase</keyword>
<dbReference type="InterPro" id="IPR012341">
    <property type="entry name" value="6hp_glycosidase-like_sf"/>
</dbReference>
<reference evidence="7 8" key="1">
    <citation type="submission" date="2019-12" db="EMBL/GenBank/DDBJ databases">
        <title>Paenibacillus sp. nov., an endophytic bacterium isolated from the stem of Dendrobium.</title>
        <authorList>
            <person name="Zhao R."/>
        </authorList>
    </citation>
    <scope>NUCLEOTIDE SEQUENCE [LARGE SCALE GENOMIC DNA]</scope>
    <source>
        <strain evidence="7 8">HJL G12</strain>
    </source>
</reference>
<protein>
    <submittedName>
        <fullName evidence="7">Cellobiose phosphorylase</fullName>
    </submittedName>
</protein>
<dbReference type="RefSeq" id="WP_160500377.1">
    <property type="nucleotide sequence ID" value="NZ_WUBI01000005.1"/>
</dbReference>
<dbReference type="Pfam" id="PF21270">
    <property type="entry name" value="SOGP_4th"/>
    <property type="match status" value="1"/>
</dbReference>
<dbReference type="InterPro" id="IPR033432">
    <property type="entry name" value="GH94_catalytic"/>
</dbReference>
<dbReference type="Pfam" id="PF21250">
    <property type="entry name" value="SOGP_2nd"/>
    <property type="match status" value="1"/>
</dbReference>
<dbReference type="PANTHER" id="PTHR37469">
    <property type="entry name" value="CELLOBIONIC ACID PHOSPHORYLASE-RELATED"/>
    <property type="match status" value="1"/>
</dbReference>
<feature type="domain" description="Glycoside phosphorylase super sandwich" evidence="4">
    <location>
        <begin position="312"/>
        <end position="558"/>
    </location>
</feature>
<organism evidence="7 8">
    <name type="scientific">Paenibacillus dendrobii</name>
    <dbReference type="NCBI Taxonomy" id="2691084"/>
    <lineage>
        <taxon>Bacteria</taxon>
        <taxon>Bacillati</taxon>
        <taxon>Bacillota</taxon>
        <taxon>Bacilli</taxon>
        <taxon>Bacillales</taxon>
        <taxon>Paenibacillaceae</taxon>
        <taxon>Paenibacillus</taxon>
    </lineage>
</organism>
<dbReference type="Gene3D" id="2.60.420.10">
    <property type="entry name" value="Maltose phosphorylase, domain 3"/>
    <property type="match status" value="1"/>
</dbReference>
<keyword evidence="1" id="KW-0328">Glycosyltransferase</keyword>
<feature type="domain" description="Glycoside phosphorylase C-terminal" evidence="5">
    <location>
        <begin position="1030"/>
        <end position="1118"/>
    </location>
</feature>
<feature type="domain" description="SOGP N-terminal" evidence="6">
    <location>
        <begin position="20"/>
        <end position="243"/>
    </location>
</feature>
<dbReference type="Pfam" id="PF21958">
    <property type="entry name" value="SOGP_N"/>
    <property type="match status" value="1"/>
</dbReference>
<evidence type="ECO:0000313" key="8">
    <source>
        <dbReference type="Proteomes" id="UP000460318"/>
    </source>
</evidence>
<evidence type="ECO:0000256" key="1">
    <source>
        <dbReference type="ARBA" id="ARBA00022676"/>
    </source>
</evidence>
<dbReference type="Gene3D" id="1.50.10.10">
    <property type="match status" value="1"/>
</dbReference>
<dbReference type="GO" id="GO:0016757">
    <property type="term" value="F:glycosyltransferase activity"/>
    <property type="evidence" value="ECO:0007669"/>
    <property type="project" value="UniProtKB-KW"/>
</dbReference>
<dbReference type="GO" id="GO:0005975">
    <property type="term" value="P:carbohydrate metabolic process"/>
    <property type="evidence" value="ECO:0007669"/>
    <property type="project" value="InterPro"/>
</dbReference>
<evidence type="ECO:0000259" key="3">
    <source>
        <dbReference type="Pfam" id="PF17167"/>
    </source>
</evidence>
<dbReference type="EMBL" id="WUBI01000005">
    <property type="protein sequence ID" value="MWV46775.1"/>
    <property type="molecule type" value="Genomic_DNA"/>
</dbReference>
<accession>A0A7X3LJZ0</accession>
<evidence type="ECO:0000256" key="2">
    <source>
        <dbReference type="ARBA" id="ARBA00022679"/>
    </source>
</evidence>
<evidence type="ECO:0000313" key="7">
    <source>
        <dbReference type="EMBL" id="MWV46775.1"/>
    </source>
</evidence>
<dbReference type="PANTHER" id="PTHR37469:SF2">
    <property type="entry name" value="CELLOBIONIC ACID PHOSPHORYLASE"/>
    <property type="match status" value="1"/>
</dbReference>
<dbReference type="InterPro" id="IPR052047">
    <property type="entry name" value="GH94_Enzymes"/>
</dbReference>
<proteinExistence type="predicted"/>
<dbReference type="InterPro" id="IPR048773">
    <property type="entry name" value="SOGP_C"/>
</dbReference>
<evidence type="ECO:0000259" key="6">
    <source>
        <dbReference type="Pfam" id="PF21958"/>
    </source>
</evidence>
<gene>
    <name evidence="7" type="ORF">GRF59_24505</name>
</gene>
<comment type="caution">
    <text evidence="7">The sequence shown here is derived from an EMBL/GenBank/DDBJ whole genome shotgun (WGS) entry which is preliminary data.</text>
</comment>
<dbReference type="Pfam" id="PF17167">
    <property type="entry name" value="Glyco_hydro_94"/>
    <property type="match status" value="1"/>
</dbReference>
<dbReference type="AlphaFoldDB" id="A0A7X3LJZ0"/>
<dbReference type="Proteomes" id="UP000460318">
    <property type="component" value="Unassembled WGS sequence"/>
</dbReference>
<keyword evidence="8" id="KW-1185">Reference proteome</keyword>
<feature type="domain" description="Glycosyl hydrolase 94 catalytic" evidence="3">
    <location>
        <begin position="695"/>
        <end position="978"/>
    </location>
</feature>
<dbReference type="InterPro" id="IPR048771">
    <property type="entry name" value="SOGP_2nd"/>
</dbReference>
<name>A0A7X3LJZ0_9BACL</name>
<sequence length="1119" mass="126607">MTATITNSKFNVQAGDLCFTFWESGDLYQAVSGRTMINQLMTSPVEGSLNNLYLRIHTDAGINFYPLLGIHSNSTISVNSSRIVWEGSAEGVQYKVTFALSAQGVWFWDVVTRGEGVNIDIVYGQDIGDADVGAVRSNEAYLSQYIDHSVFEDEQHGYVVCSRQNQPQGGAFPYIQQGSLTRAAGYSTDGFQFFGLSYKETNVPSCLSQAKLANEIYQYEFAYTALQSELVSLHGEARFVFYGLVKADHAAAVTELEFKDEVQQAWEAYLAEDQGGSLQKLSPVRLKAVIGEPLHTLSLTENEINERFPGHKRHQEEREDGQLLAFFTDTYEHIVLKEKEMLVERPHGHILMSGDNVKFGAEVVTTTSYMYGIFNSHLVVGNTNFNKMMSNARNALNIPKMAGQRIYVEVDGKYRLLTMPSLFEIGFNYVRWYYKTTVDTLVITNFTTVDTPEVRLNVRSESGKAYRFLVTNQVTMDVNEYETSVQMTNDNGVLTFYGRQDAIRTEAYPNLKYRMWVDGAKAQIGDETDLAEGIQAGCASLITMKIESASEWTLTVQGLLDGEELPASIKNIEEEICKYQEFYKQVMNGFRLTGADGAEEEDFFKVNALAWWYTHNMLVHYSVPHGLEQYGGAAWGTRDVCQGPTEYFMATQKFEQVRDILLTVYMHQYEDDGNWPQWFMFDRYAPVQQEESHGDIIVWPLKVLSDYLTATQDYSILKEKISYTRKGSFQFTEQQFTVLEHVNKEIDYIRSHFLHDTYLSSYGDGDWDDTLQPANAQLKKYMVSSWTVALTYQTLTQLSAALRTEEAALAEELQEMASGIKRDYNHYMLQTDVIPGFLYMEDPASAKMMLHPTDTETGIQYRLLPMTRSMIAELLDPERAKSHYDLIKEKLFFPDGVRLMNRPAQYAGGVSTHFKRAEQAANFGREVGLQYVHAHIRFVEAMAKLGHAEDVWNGLSVINPVGIRDVVPNAEIRQSNAYFSSSDGKFNTRYDAQTNFDDLRSGKVPVKGGWRIYSSGPGIYMNQLISNALGIRQDHEGLVLDPVLPASLDGMHFEFQYDGVKVTFIYHITGASVGRIVLNGKTLDSERVANPYREGGLRISKEAFEEAMNGATNVIDIFM</sequence>
<evidence type="ECO:0000259" key="4">
    <source>
        <dbReference type="Pfam" id="PF21250"/>
    </source>
</evidence>
<dbReference type="SUPFAM" id="SSF48208">
    <property type="entry name" value="Six-hairpin glycosidases"/>
    <property type="match status" value="1"/>
</dbReference>